<dbReference type="PANTHER" id="PTHR36923:SF3">
    <property type="entry name" value="FERREDOXIN"/>
    <property type="match status" value="1"/>
</dbReference>
<organism evidence="10 11">
    <name type="scientific">Pseudonocardia alaniniphila</name>
    <dbReference type="NCBI Taxonomy" id="75291"/>
    <lineage>
        <taxon>Bacteria</taxon>
        <taxon>Bacillati</taxon>
        <taxon>Actinomycetota</taxon>
        <taxon>Actinomycetes</taxon>
        <taxon>Pseudonocardiales</taxon>
        <taxon>Pseudonocardiaceae</taxon>
        <taxon>Pseudonocardia</taxon>
    </lineage>
</organism>
<accession>A0ABS9TTR6</accession>
<keyword evidence="7" id="KW-0003">3Fe-4S</keyword>
<evidence type="ECO:0000256" key="8">
    <source>
        <dbReference type="RuleBase" id="RU368020"/>
    </source>
</evidence>
<dbReference type="InterPro" id="IPR001080">
    <property type="entry name" value="3Fe4S_ferredoxin"/>
</dbReference>
<name>A0ABS9TTR6_9PSEU</name>
<evidence type="ECO:0000313" key="11">
    <source>
        <dbReference type="Proteomes" id="UP001299970"/>
    </source>
</evidence>
<keyword evidence="5 8" id="KW-0408">Iron</keyword>
<comment type="caution">
    <text evidence="10">The sequence shown here is derived from an EMBL/GenBank/DDBJ whole genome shotgun (WGS) entry which is preliminary data.</text>
</comment>
<dbReference type="SUPFAM" id="SSF54862">
    <property type="entry name" value="4Fe-4S ferredoxins"/>
    <property type="match status" value="1"/>
</dbReference>
<evidence type="ECO:0000256" key="3">
    <source>
        <dbReference type="ARBA" id="ARBA00022723"/>
    </source>
</evidence>
<evidence type="ECO:0000256" key="5">
    <source>
        <dbReference type="ARBA" id="ARBA00023004"/>
    </source>
</evidence>
<keyword evidence="2 8" id="KW-0813">Transport</keyword>
<proteinExistence type="predicted"/>
<dbReference type="Gene3D" id="3.30.70.20">
    <property type="match status" value="1"/>
</dbReference>
<keyword evidence="11" id="KW-1185">Reference proteome</keyword>
<evidence type="ECO:0000256" key="4">
    <source>
        <dbReference type="ARBA" id="ARBA00022982"/>
    </source>
</evidence>
<keyword evidence="4 8" id="KW-0249">Electron transport</keyword>
<dbReference type="PROSITE" id="PS51379">
    <property type="entry name" value="4FE4S_FER_2"/>
    <property type="match status" value="1"/>
</dbReference>
<dbReference type="PRINTS" id="PR00352">
    <property type="entry name" value="3FE4SFRDOXIN"/>
</dbReference>
<dbReference type="RefSeq" id="WP_241042599.1">
    <property type="nucleotide sequence ID" value="NZ_BAAAJF010000041.1"/>
</dbReference>
<dbReference type="EMBL" id="JAKXMK010000049">
    <property type="protein sequence ID" value="MCH6171793.1"/>
    <property type="molecule type" value="Genomic_DNA"/>
</dbReference>
<evidence type="ECO:0000256" key="7">
    <source>
        <dbReference type="ARBA" id="ARBA00023291"/>
    </source>
</evidence>
<evidence type="ECO:0000256" key="6">
    <source>
        <dbReference type="ARBA" id="ARBA00023014"/>
    </source>
</evidence>
<evidence type="ECO:0000256" key="2">
    <source>
        <dbReference type="ARBA" id="ARBA00022448"/>
    </source>
</evidence>
<dbReference type="InterPro" id="IPR051269">
    <property type="entry name" value="Fe-S_cluster_ET"/>
</dbReference>
<dbReference type="Pfam" id="PF13370">
    <property type="entry name" value="Fer4_13"/>
    <property type="match status" value="1"/>
</dbReference>
<dbReference type="InterPro" id="IPR017896">
    <property type="entry name" value="4Fe4S_Fe-S-bd"/>
</dbReference>
<comment type="cofactor">
    <cofactor evidence="1">
        <name>[3Fe-4S] cluster</name>
        <dbReference type="ChEBI" id="CHEBI:21137"/>
    </cofactor>
</comment>
<sequence length="65" mass="6793">MTLSVDRDGCTSCGDCALAAPEVFDLDDDDAKVILLLAQPPESARVAVEQAIRDCPAGVLAMVET</sequence>
<gene>
    <name evidence="10" type="ORF">MMF94_39425</name>
</gene>
<keyword evidence="6 8" id="KW-0411">Iron-sulfur</keyword>
<evidence type="ECO:0000256" key="1">
    <source>
        <dbReference type="ARBA" id="ARBA00001927"/>
    </source>
</evidence>
<feature type="domain" description="4Fe-4S ferredoxin-type" evidence="9">
    <location>
        <begin position="1"/>
        <end position="29"/>
    </location>
</feature>
<protein>
    <recommendedName>
        <fullName evidence="8">Ferredoxin</fullName>
    </recommendedName>
</protein>
<dbReference type="PANTHER" id="PTHR36923">
    <property type="entry name" value="FERREDOXIN"/>
    <property type="match status" value="1"/>
</dbReference>
<comment type="function">
    <text evidence="8">Ferredoxins are iron-sulfur proteins that transfer electrons in a wide variety of metabolic reactions.</text>
</comment>
<evidence type="ECO:0000313" key="10">
    <source>
        <dbReference type="EMBL" id="MCH6171793.1"/>
    </source>
</evidence>
<dbReference type="Proteomes" id="UP001299970">
    <property type="component" value="Unassembled WGS sequence"/>
</dbReference>
<evidence type="ECO:0000259" key="9">
    <source>
        <dbReference type="PROSITE" id="PS51379"/>
    </source>
</evidence>
<reference evidence="10 11" key="1">
    <citation type="submission" date="2022-03" db="EMBL/GenBank/DDBJ databases">
        <title>Pseudonocardia alaer sp. nov., a novel actinomycete isolated from reed forest soil.</title>
        <authorList>
            <person name="Wang L."/>
        </authorList>
    </citation>
    <scope>NUCLEOTIDE SEQUENCE [LARGE SCALE GENOMIC DNA]</scope>
    <source>
        <strain evidence="10 11">Y-16303</strain>
    </source>
</reference>
<keyword evidence="3 8" id="KW-0479">Metal-binding</keyword>